<reference evidence="1" key="1">
    <citation type="submission" date="2022-09" db="EMBL/GenBank/DDBJ databases">
        <title>Complete genome sequence of Rossellomorea vietnamensis strain RL-WG62, a newly isolated PGPR with the potential for plant salinity stress alleviation.</title>
        <authorList>
            <person name="Ren L."/>
            <person name="Wang G."/>
            <person name="Hu H."/>
        </authorList>
    </citation>
    <scope>NUCLEOTIDE SEQUENCE</scope>
    <source>
        <strain evidence="1">RL-WG62</strain>
    </source>
</reference>
<evidence type="ECO:0000313" key="2">
    <source>
        <dbReference type="Proteomes" id="UP001064027"/>
    </source>
</evidence>
<dbReference type="Proteomes" id="UP001064027">
    <property type="component" value="Chromosome"/>
</dbReference>
<name>A0ACD4C6H2_9BACI</name>
<proteinExistence type="predicted"/>
<sequence length="94" mass="11148">MNSGKQDKNQRLRIAQSLYRKKKHRNIKYKDSRMWSAVLVISVLLALCILVITELYYIDSGVSLPGFLKKMAEAFNLVFWKKEFIFMLKNIYLE</sequence>
<dbReference type="EMBL" id="CP104558">
    <property type="protein sequence ID" value="UXH44042.1"/>
    <property type="molecule type" value="Genomic_DNA"/>
</dbReference>
<protein>
    <submittedName>
        <fullName evidence="1">Uncharacterized protein</fullName>
    </submittedName>
</protein>
<organism evidence="1 2">
    <name type="scientific">Rossellomorea vietnamensis</name>
    <dbReference type="NCBI Taxonomy" id="218284"/>
    <lineage>
        <taxon>Bacteria</taxon>
        <taxon>Bacillati</taxon>
        <taxon>Bacillota</taxon>
        <taxon>Bacilli</taxon>
        <taxon>Bacillales</taxon>
        <taxon>Bacillaceae</taxon>
        <taxon>Rossellomorea</taxon>
    </lineage>
</organism>
<accession>A0ACD4C6H2</accession>
<evidence type="ECO:0000313" key="1">
    <source>
        <dbReference type="EMBL" id="UXH44042.1"/>
    </source>
</evidence>
<keyword evidence="2" id="KW-1185">Reference proteome</keyword>
<gene>
    <name evidence="1" type="ORF">N5C46_20780</name>
</gene>